<organism evidence="2">
    <name type="scientific">Corynebacterium matruchotii ATCC 33806</name>
    <dbReference type="NCBI Taxonomy" id="566549"/>
    <lineage>
        <taxon>Bacteria</taxon>
        <taxon>Bacillati</taxon>
        <taxon>Actinomycetota</taxon>
        <taxon>Actinomycetes</taxon>
        <taxon>Mycobacteriales</taxon>
        <taxon>Corynebacteriaceae</taxon>
        <taxon>Corynebacterium</taxon>
    </lineage>
</organism>
<protein>
    <submittedName>
        <fullName evidence="2">Phage antirepressor protein</fullName>
    </submittedName>
</protein>
<accession>C0E273</accession>
<evidence type="ECO:0000259" key="1">
    <source>
        <dbReference type="Pfam" id="PF03374"/>
    </source>
</evidence>
<dbReference type="GO" id="GO:0003677">
    <property type="term" value="F:DNA binding"/>
    <property type="evidence" value="ECO:0007669"/>
    <property type="project" value="InterPro"/>
</dbReference>
<evidence type="ECO:0000313" key="2">
    <source>
        <dbReference type="EMBL" id="EEG27415.1"/>
    </source>
</evidence>
<feature type="domain" description="Antirepressor protein C-terminal" evidence="1">
    <location>
        <begin position="30"/>
        <end position="131"/>
    </location>
</feature>
<dbReference type="InterPro" id="IPR005039">
    <property type="entry name" value="Ant_C"/>
</dbReference>
<dbReference type="AlphaFoldDB" id="C0E273"/>
<dbReference type="Pfam" id="PF03374">
    <property type="entry name" value="ANT"/>
    <property type="match status" value="1"/>
</dbReference>
<reference evidence="2" key="1">
    <citation type="submission" date="2009-01" db="EMBL/GenBank/DDBJ databases">
        <authorList>
            <person name="Fulton L."/>
            <person name="Clifton S."/>
            <person name="Chinwalla A.T."/>
            <person name="Mitreva M."/>
            <person name="Sodergren E."/>
            <person name="Weinstock G."/>
            <person name="Clifton S."/>
            <person name="Dooling D.J."/>
            <person name="Fulton B."/>
            <person name="Minx P."/>
            <person name="Pepin K.H."/>
            <person name="Johnson M."/>
            <person name="Bhonagiri V."/>
            <person name="Nash W.E."/>
            <person name="Mardis E.R."/>
            <person name="Wilson R.K."/>
        </authorList>
    </citation>
    <scope>NUCLEOTIDE SEQUENCE [LARGE SCALE GENOMIC DNA]</scope>
    <source>
        <strain evidence="2">ATCC 33806</strain>
    </source>
</reference>
<dbReference type="Proteomes" id="UP000006247">
    <property type="component" value="Unassembled WGS sequence"/>
</dbReference>
<comment type="caution">
    <text evidence="2">The sequence shown here is derived from an EMBL/GenBank/DDBJ whole genome shotgun (WGS) entry which is preliminary data.</text>
</comment>
<sequence length="145" mass="16240">MAPAFDPSQLTRSEILLIALNAEEERLALEAANKQLQPKADAYDCFIDSTGSYSMGTVAKMLGIGQNTLFRELRNRGILITKGDMRNTPYQRYANYFEVKAGGYTRSNGDQVVTHTTRVRPKGIDFIRRTLGLHGAHPMLPMTFQ</sequence>
<dbReference type="HOGENOM" id="CLU_1783619_0_0_11"/>
<dbReference type="EMBL" id="ACEB01000017">
    <property type="protein sequence ID" value="EEG27415.1"/>
    <property type="molecule type" value="Genomic_DNA"/>
</dbReference>
<gene>
    <name evidence="2" type="ORF">CORMATOL_01078</name>
</gene>
<dbReference type="RefSeq" id="WP_005520641.1">
    <property type="nucleotide sequence ID" value="NZ_EQ973329.1"/>
</dbReference>
<name>C0E273_9CORY</name>
<proteinExistence type="predicted"/>